<dbReference type="InterPro" id="IPR000796">
    <property type="entry name" value="Asp_trans"/>
</dbReference>
<dbReference type="PANTHER" id="PTHR11879">
    <property type="entry name" value="ASPARTATE AMINOTRANSFERASE"/>
    <property type="match status" value="1"/>
</dbReference>
<dbReference type="GO" id="GO:0042802">
    <property type="term" value="F:identical protein binding"/>
    <property type="evidence" value="ECO:0007669"/>
    <property type="project" value="TreeGrafter"/>
</dbReference>
<dbReference type="GO" id="GO:0030170">
    <property type="term" value="F:pyridoxal phosphate binding"/>
    <property type="evidence" value="ECO:0007669"/>
    <property type="project" value="InterPro"/>
</dbReference>
<keyword evidence="4 8" id="KW-0032">Aminotransferase</keyword>
<gene>
    <name evidence="8" type="ORF">C0V82_16880</name>
</gene>
<dbReference type="PANTHER" id="PTHR11879:SF22">
    <property type="entry name" value="ASPARTATE AMINOTRANSFERASE, MITOCHONDRIAL"/>
    <property type="match status" value="1"/>
</dbReference>
<keyword evidence="6" id="KW-0663">Pyridoxal phosphate</keyword>
<keyword evidence="9" id="KW-1185">Reference proteome</keyword>
<dbReference type="PRINTS" id="PR00799">
    <property type="entry name" value="TRANSAMINASE"/>
</dbReference>
<dbReference type="InterPro" id="IPR015421">
    <property type="entry name" value="PyrdxlP-dep_Trfase_major"/>
</dbReference>
<sequence length="389" mass="41432">MSFFQPLAQQPADALLALIGMFRSDPRPGKIDLGVGVFRDDEGHTPVMRAVKAAERKLWESQDSKSYLGPEGNVAFARHMARLALGDVELGGRLTGVQTPGGTGALRLGAELIAASRPGVTVWVGTPTWPNHPPILAAAGLKAQTYKHFDPASQTLTFDAVMDALNRAQPGDVALLHGCCHNPTGADFSLEQWRVIADTLSTRGILPFLDLAYQGLGLGMEQDAAGVRMVMDACPEAVLAYSCDKNFGVYRDRVGALFVQTGSAADTDRVASNMLALARANWSMPPDHGGAVIATLMDDPALVADWTLELNNMRDRLLGIRAALAAHGGVLGRVDQQRGMFSLLPLSPDVVKRLREEHAVYMAGSGRINIAGLSVETAGRFAAALNACL</sequence>
<name>A0A2K9NGE0_9PROT</name>
<evidence type="ECO:0000259" key="7">
    <source>
        <dbReference type="Pfam" id="PF00155"/>
    </source>
</evidence>
<evidence type="ECO:0000256" key="3">
    <source>
        <dbReference type="ARBA" id="ARBA00011738"/>
    </source>
</evidence>
<dbReference type="GO" id="GO:0005829">
    <property type="term" value="C:cytosol"/>
    <property type="evidence" value="ECO:0007669"/>
    <property type="project" value="TreeGrafter"/>
</dbReference>
<dbReference type="CDD" id="cd00609">
    <property type="entry name" value="AAT_like"/>
    <property type="match status" value="1"/>
</dbReference>
<feature type="domain" description="Aminotransferase class I/classII large" evidence="7">
    <location>
        <begin position="29"/>
        <end position="385"/>
    </location>
</feature>
<dbReference type="GO" id="GO:0033585">
    <property type="term" value="P:L-phenylalanine biosynthetic process from chorismate via phenylpyruvate"/>
    <property type="evidence" value="ECO:0007669"/>
    <property type="project" value="TreeGrafter"/>
</dbReference>
<dbReference type="Proteomes" id="UP000234752">
    <property type="component" value="Chromosome eg_2"/>
</dbReference>
<dbReference type="OrthoDB" id="9766445at2"/>
<dbReference type="AlphaFoldDB" id="A0A2K9NGE0"/>
<accession>A0A2K9NGE0</accession>
<keyword evidence="5 8" id="KW-0808">Transferase</keyword>
<evidence type="ECO:0000256" key="4">
    <source>
        <dbReference type="ARBA" id="ARBA00022576"/>
    </source>
</evidence>
<evidence type="ECO:0000313" key="9">
    <source>
        <dbReference type="Proteomes" id="UP000234752"/>
    </source>
</evidence>
<evidence type="ECO:0000256" key="1">
    <source>
        <dbReference type="ARBA" id="ARBA00001933"/>
    </source>
</evidence>
<dbReference type="RefSeq" id="WP_102113642.1">
    <property type="nucleotide sequence ID" value="NZ_BMGN01000006.1"/>
</dbReference>
<evidence type="ECO:0000256" key="5">
    <source>
        <dbReference type="ARBA" id="ARBA00022679"/>
    </source>
</evidence>
<organism evidence="8 9">
    <name type="scientific">Niveispirillum cyanobacteriorum</name>
    <dbReference type="NCBI Taxonomy" id="1612173"/>
    <lineage>
        <taxon>Bacteria</taxon>
        <taxon>Pseudomonadati</taxon>
        <taxon>Pseudomonadota</taxon>
        <taxon>Alphaproteobacteria</taxon>
        <taxon>Rhodospirillales</taxon>
        <taxon>Azospirillaceae</taxon>
        <taxon>Niveispirillum</taxon>
    </lineage>
</organism>
<evidence type="ECO:0000256" key="2">
    <source>
        <dbReference type="ARBA" id="ARBA00007441"/>
    </source>
</evidence>
<dbReference type="KEGG" id="ncb:C0V82_16880"/>
<comment type="subunit">
    <text evidence="3">Homodimer.</text>
</comment>
<dbReference type="Pfam" id="PF00155">
    <property type="entry name" value="Aminotran_1_2"/>
    <property type="match status" value="1"/>
</dbReference>
<dbReference type="EMBL" id="CP025612">
    <property type="protein sequence ID" value="AUN32092.1"/>
    <property type="molecule type" value="Genomic_DNA"/>
</dbReference>
<comment type="cofactor">
    <cofactor evidence="1">
        <name>pyridoxal 5'-phosphate</name>
        <dbReference type="ChEBI" id="CHEBI:597326"/>
    </cofactor>
</comment>
<proteinExistence type="inferred from homology"/>
<protein>
    <submittedName>
        <fullName evidence="8">Aromatic amino acid aminotransferase</fullName>
    </submittedName>
</protein>
<dbReference type="GO" id="GO:0004838">
    <property type="term" value="F:L-tyrosine-2-oxoglutarate transaminase activity"/>
    <property type="evidence" value="ECO:0007669"/>
    <property type="project" value="TreeGrafter"/>
</dbReference>
<dbReference type="GO" id="GO:0004069">
    <property type="term" value="F:L-aspartate:2-oxoglutarate aminotransferase activity"/>
    <property type="evidence" value="ECO:0007669"/>
    <property type="project" value="TreeGrafter"/>
</dbReference>
<dbReference type="Gene3D" id="3.90.1150.10">
    <property type="entry name" value="Aspartate Aminotransferase, domain 1"/>
    <property type="match status" value="1"/>
</dbReference>
<evidence type="ECO:0000313" key="8">
    <source>
        <dbReference type="EMBL" id="AUN32092.1"/>
    </source>
</evidence>
<evidence type="ECO:0000256" key="6">
    <source>
        <dbReference type="ARBA" id="ARBA00022898"/>
    </source>
</evidence>
<dbReference type="InterPro" id="IPR015424">
    <property type="entry name" value="PyrdxlP-dep_Trfase"/>
</dbReference>
<dbReference type="NCBIfam" id="NF006719">
    <property type="entry name" value="PRK09257.1"/>
    <property type="match status" value="1"/>
</dbReference>
<dbReference type="Gene3D" id="3.40.640.10">
    <property type="entry name" value="Type I PLP-dependent aspartate aminotransferase-like (Major domain)"/>
    <property type="match status" value="1"/>
</dbReference>
<reference evidence="8 9" key="1">
    <citation type="submission" date="2017-12" db="EMBL/GenBank/DDBJ databases">
        <title>Genomes of bacteria within cyanobacterial aggregates.</title>
        <authorList>
            <person name="Cai H."/>
        </authorList>
    </citation>
    <scope>NUCLEOTIDE SEQUENCE [LARGE SCALE GENOMIC DNA]</scope>
    <source>
        <strain evidence="8 9">TH16</strain>
    </source>
</reference>
<dbReference type="InterPro" id="IPR004839">
    <property type="entry name" value="Aminotransferase_I/II_large"/>
</dbReference>
<dbReference type="InterPro" id="IPR015422">
    <property type="entry name" value="PyrdxlP-dep_Trfase_small"/>
</dbReference>
<comment type="similarity">
    <text evidence="2">Belongs to the class-I pyridoxal-phosphate-dependent aminotransferase family.</text>
</comment>
<dbReference type="SUPFAM" id="SSF53383">
    <property type="entry name" value="PLP-dependent transferases"/>
    <property type="match status" value="1"/>
</dbReference>